<reference evidence="1" key="1">
    <citation type="journal article" date="2020" name="mSystems">
        <title>Genome- and Community-Level Interaction Insights into Carbon Utilization and Element Cycling Functions of Hydrothermarchaeota in Hydrothermal Sediment.</title>
        <authorList>
            <person name="Zhou Z."/>
            <person name="Liu Y."/>
            <person name="Xu W."/>
            <person name="Pan J."/>
            <person name="Luo Z.H."/>
            <person name="Li M."/>
        </authorList>
    </citation>
    <scope>NUCLEOTIDE SEQUENCE [LARGE SCALE GENOMIC DNA]</scope>
    <source>
        <strain evidence="1">SpSt-751</strain>
    </source>
</reference>
<accession>A0A7C3SNH8</accession>
<evidence type="ECO:0000313" key="1">
    <source>
        <dbReference type="EMBL" id="HGB31137.1"/>
    </source>
</evidence>
<sequence length="80" mass="9483">MKLTEKEIEKIKLDALIERRLREIQTIANLEVEVKYFEKLRLLPQVDSKKVEEEISIKKAEIEVHQEIIKILDEVINKNG</sequence>
<organism evidence="1">
    <name type="scientific">Dictyoglomus turgidum</name>
    <dbReference type="NCBI Taxonomy" id="513050"/>
    <lineage>
        <taxon>Bacteria</taxon>
        <taxon>Pseudomonadati</taxon>
        <taxon>Dictyoglomota</taxon>
        <taxon>Dictyoglomia</taxon>
        <taxon>Dictyoglomales</taxon>
        <taxon>Dictyoglomaceae</taxon>
        <taxon>Dictyoglomus</taxon>
    </lineage>
</organism>
<proteinExistence type="predicted"/>
<name>A0A7C3SNH8_9BACT</name>
<gene>
    <name evidence="1" type="ORF">ENV35_04600</name>
</gene>
<comment type="caution">
    <text evidence="1">The sequence shown here is derived from an EMBL/GenBank/DDBJ whole genome shotgun (WGS) entry which is preliminary data.</text>
</comment>
<dbReference type="EMBL" id="DTGA01000104">
    <property type="protein sequence ID" value="HGB31137.1"/>
    <property type="molecule type" value="Genomic_DNA"/>
</dbReference>
<dbReference type="AlphaFoldDB" id="A0A7C3SNH8"/>
<protein>
    <submittedName>
        <fullName evidence="1">Uncharacterized protein</fullName>
    </submittedName>
</protein>